<feature type="transmembrane region" description="Helical" evidence="2">
    <location>
        <begin position="118"/>
        <end position="139"/>
    </location>
</feature>
<proteinExistence type="predicted"/>
<protein>
    <submittedName>
        <fullName evidence="3">Uncharacterized protein</fullName>
    </submittedName>
</protein>
<keyword evidence="2" id="KW-0472">Membrane</keyword>
<name>A0ABQ6VC07_9CORY</name>
<feature type="compositionally biased region" description="Basic and acidic residues" evidence="1">
    <location>
        <begin position="1"/>
        <end position="13"/>
    </location>
</feature>
<evidence type="ECO:0000313" key="4">
    <source>
        <dbReference type="Proteomes" id="UP000436181"/>
    </source>
</evidence>
<dbReference type="RefSeq" id="WP_151844896.1">
    <property type="nucleotide sequence ID" value="NZ_WBZJ01000004.1"/>
</dbReference>
<keyword evidence="2" id="KW-1133">Transmembrane helix</keyword>
<keyword evidence="4" id="KW-1185">Reference proteome</keyword>
<evidence type="ECO:0000313" key="3">
    <source>
        <dbReference type="EMBL" id="KAB3519265.1"/>
    </source>
</evidence>
<gene>
    <name evidence="3" type="ORF">F8377_09800</name>
</gene>
<accession>A0ABQ6VC07</accession>
<dbReference type="Proteomes" id="UP000436181">
    <property type="component" value="Unassembled WGS sequence"/>
</dbReference>
<comment type="caution">
    <text evidence="3">The sequence shown here is derived from an EMBL/GenBank/DDBJ whole genome shotgun (WGS) entry which is preliminary data.</text>
</comment>
<feature type="compositionally biased region" description="Acidic residues" evidence="1">
    <location>
        <begin position="91"/>
        <end position="103"/>
    </location>
</feature>
<reference evidence="3 4" key="1">
    <citation type="submission" date="2019-10" db="EMBL/GenBank/DDBJ databases">
        <title>Corynebacterium sp novel species isolated from the respiratory tract of Marmot.</title>
        <authorList>
            <person name="Zhang G."/>
        </authorList>
    </citation>
    <scope>NUCLEOTIDE SEQUENCE [LARGE SCALE GENOMIC DNA]</scope>
    <source>
        <strain evidence="3 4">336</strain>
    </source>
</reference>
<evidence type="ECO:0000256" key="2">
    <source>
        <dbReference type="SAM" id="Phobius"/>
    </source>
</evidence>
<feature type="region of interest" description="Disordered" evidence="1">
    <location>
        <begin position="1"/>
        <end position="27"/>
    </location>
</feature>
<keyword evidence="2" id="KW-0812">Transmembrane</keyword>
<sequence>MDKLREKVTEEAMPHGVQEQHNGDRGTFIAAPLQRGGFLTSSGVPVTQLAPPSSSQEVYKSHHVLNAHPLSDGSHTGNKSHASADEHTLDVEDNSPGDAEEDSTSGFITSFVRKYPSIVAGISVCVLAVLAAVLVGLLLSQI</sequence>
<feature type="region of interest" description="Disordered" evidence="1">
    <location>
        <begin position="41"/>
        <end position="103"/>
    </location>
</feature>
<organism evidence="3 4">
    <name type="scientific">Corynebacterium zhongnanshanii</name>
    <dbReference type="NCBI Taxonomy" id="2768834"/>
    <lineage>
        <taxon>Bacteria</taxon>
        <taxon>Bacillati</taxon>
        <taxon>Actinomycetota</taxon>
        <taxon>Actinomycetes</taxon>
        <taxon>Mycobacteriales</taxon>
        <taxon>Corynebacteriaceae</taxon>
        <taxon>Corynebacterium</taxon>
    </lineage>
</organism>
<evidence type="ECO:0000256" key="1">
    <source>
        <dbReference type="SAM" id="MobiDB-lite"/>
    </source>
</evidence>
<dbReference type="EMBL" id="WBZJ01000004">
    <property type="protein sequence ID" value="KAB3519265.1"/>
    <property type="molecule type" value="Genomic_DNA"/>
</dbReference>
<feature type="compositionally biased region" description="Polar residues" evidence="1">
    <location>
        <begin position="41"/>
        <end position="58"/>
    </location>
</feature>